<dbReference type="Gene3D" id="1.25.40.340">
    <property type="match status" value="1"/>
</dbReference>
<dbReference type="GO" id="GO:0047324">
    <property type="term" value="F:phosphoenolpyruvate-glycerone phosphotransferase activity"/>
    <property type="evidence" value="ECO:0007669"/>
    <property type="project" value="UniProtKB-EC"/>
</dbReference>
<sequence>MEQLTVQETQAMLIFVADNLIEAKEMLCEIDGKIGDGDHGFGIARGFNAVKETLNSNTYATVNNVFKDIGMSMLRSMGGASGVIFSSMFLGAGTLPDLAKLNTESLTSILREGLKKVKAQGKAKMGDKTMVDAYEPAVIALEQSQDSTLETALKSAVLAAEDGVRKTKEYPAKHGRAKFLYDRSIGIEDAGATTVSLIFKAMYNYLSTKNS</sequence>
<dbReference type="SUPFAM" id="SSF101473">
    <property type="entry name" value="DhaL-like"/>
    <property type="match status" value="1"/>
</dbReference>
<dbReference type="InterPro" id="IPR050861">
    <property type="entry name" value="Dihydroxyacetone_Kinase"/>
</dbReference>
<dbReference type="Proteomes" id="UP000321558">
    <property type="component" value="Unassembled WGS sequence"/>
</dbReference>
<dbReference type="AlphaFoldDB" id="A0A511ZFT8"/>
<evidence type="ECO:0000313" key="10">
    <source>
        <dbReference type="EMBL" id="GEN86304.1"/>
    </source>
</evidence>
<evidence type="ECO:0000256" key="5">
    <source>
        <dbReference type="ARBA" id="ARBA00022777"/>
    </source>
</evidence>
<comment type="pathway">
    <text evidence="2">Polyol metabolism; glycerol degradation.</text>
</comment>
<keyword evidence="11" id="KW-1185">Reference proteome</keyword>
<comment type="catalytic activity">
    <reaction evidence="1">
        <text>dihydroxyacetone + phosphoenolpyruvate = dihydroxyacetone phosphate + pyruvate</text>
        <dbReference type="Rhea" id="RHEA:18381"/>
        <dbReference type="ChEBI" id="CHEBI:15361"/>
        <dbReference type="ChEBI" id="CHEBI:16016"/>
        <dbReference type="ChEBI" id="CHEBI:57642"/>
        <dbReference type="ChEBI" id="CHEBI:58702"/>
        <dbReference type="EC" id="2.7.1.121"/>
    </reaction>
</comment>
<dbReference type="GO" id="GO:0005829">
    <property type="term" value="C:cytosol"/>
    <property type="evidence" value="ECO:0007669"/>
    <property type="project" value="TreeGrafter"/>
</dbReference>
<dbReference type="GO" id="GO:0019563">
    <property type="term" value="P:glycerol catabolic process"/>
    <property type="evidence" value="ECO:0007669"/>
    <property type="project" value="TreeGrafter"/>
</dbReference>
<dbReference type="GO" id="GO:0004371">
    <property type="term" value="F:glycerone kinase activity"/>
    <property type="evidence" value="ECO:0007669"/>
    <property type="project" value="InterPro"/>
</dbReference>
<dbReference type="Pfam" id="PF02734">
    <property type="entry name" value="Dak2"/>
    <property type="match status" value="1"/>
</dbReference>
<evidence type="ECO:0000256" key="4">
    <source>
        <dbReference type="ARBA" id="ARBA00022679"/>
    </source>
</evidence>
<dbReference type="PANTHER" id="PTHR28629:SF4">
    <property type="entry name" value="TRIOKINASE_FMN CYCLASE"/>
    <property type="match status" value="1"/>
</dbReference>
<accession>A0A511ZFT8</accession>
<comment type="caution">
    <text evidence="10">The sequence shown here is derived from an EMBL/GenBank/DDBJ whole genome shotgun (WGS) entry which is preliminary data.</text>
</comment>
<keyword evidence="4" id="KW-0808">Transferase</keyword>
<dbReference type="SMART" id="SM01120">
    <property type="entry name" value="Dak2"/>
    <property type="match status" value="1"/>
</dbReference>
<dbReference type="OrthoDB" id="9800291at2"/>
<keyword evidence="6" id="KW-0319">Glycerol metabolism</keyword>
<feature type="domain" description="DhaL" evidence="9">
    <location>
        <begin position="7"/>
        <end position="204"/>
    </location>
</feature>
<evidence type="ECO:0000313" key="11">
    <source>
        <dbReference type="Proteomes" id="UP000321558"/>
    </source>
</evidence>
<evidence type="ECO:0000256" key="6">
    <source>
        <dbReference type="ARBA" id="ARBA00022798"/>
    </source>
</evidence>
<dbReference type="PROSITE" id="PS51480">
    <property type="entry name" value="DHAL"/>
    <property type="match status" value="1"/>
</dbReference>
<proteinExistence type="predicted"/>
<comment type="subunit">
    <text evidence="7">Homodimer. The dihydroxyacetone kinase complex is composed of a homodimer of DhaM, a homodimer of DhaK and the subunit DhaL.</text>
</comment>
<comment type="function">
    <text evidence="8">ADP-binding subunit of the dihydroxyacetone kinase, which is responsible for the phosphoenolpyruvate (PEP)-dependent phosphorylation of dihydroxyacetone. DhaL-ADP is converted to DhaL-ATP via a phosphoryl group transfer from DhaM and transmits it to dihydroxyacetone binds to DhaK.</text>
</comment>
<dbReference type="EC" id="2.7.1.121" evidence="3"/>
<name>A0A511ZFT8_9BACI</name>
<evidence type="ECO:0000256" key="7">
    <source>
        <dbReference type="ARBA" id="ARBA00046577"/>
    </source>
</evidence>
<dbReference type="RefSeq" id="WP_147209320.1">
    <property type="nucleotide sequence ID" value="NZ_BJYM01000003.1"/>
</dbReference>
<dbReference type="PANTHER" id="PTHR28629">
    <property type="entry name" value="TRIOKINASE/FMN CYCLASE"/>
    <property type="match status" value="1"/>
</dbReference>
<dbReference type="InterPro" id="IPR012737">
    <property type="entry name" value="DhaK_L_YcgS"/>
</dbReference>
<dbReference type="InterPro" id="IPR004007">
    <property type="entry name" value="DhaL_dom"/>
</dbReference>
<organism evidence="10 11">
    <name type="scientific">Oceanobacillus sojae</name>
    <dbReference type="NCBI Taxonomy" id="582851"/>
    <lineage>
        <taxon>Bacteria</taxon>
        <taxon>Bacillati</taxon>
        <taxon>Bacillota</taxon>
        <taxon>Bacilli</taxon>
        <taxon>Bacillales</taxon>
        <taxon>Bacillaceae</taxon>
        <taxon>Oceanobacillus</taxon>
    </lineage>
</organism>
<protein>
    <recommendedName>
        <fullName evidence="3">phosphoenolpyruvate--glycerone phosphotransferase</fullName>
        <ecNumber evidence="3">2.7.1.121</ecNumber>
    </recommendedName>
</protein>
<evidence type="ECO:0000256" key="3">
    <source>
        <dbReference type="ARBA" id="ARBA00012095"/>
    </source>
</evidence>
<dbReference type="NCBIfam" id="TIGR02365">
    <property type="entry name" value="dha_L_ycgS"/>
    <property type="match status" value="1"/>
</dbReference>
<dbReference type="FunFam" id="1.25.40.340:FF:000002">
    <property type="entry name" value="Dihydroxyacetone kinase, L subunit"/>
    <property type="match status" value="1"/>
</dbReference>
<evidence type="ECO:0000256" key="2">
    <source>
        <dbReference type="ARBA" id="ARBA00004745"/>
    </source>
</evidence>
<dbReference type="EMBL" id="BJYM01000003">
    <property type="protein sequence ID" value="GEN86304.1"/>
    <property type="molecule type" value="Genomic_DNA"/>
</dbReference>
<gene>
    <name evidence="10" type="primary">dhaK2</name>
    <name evidence="10" type="ORF">OSO01_10430</name>
</gene>
<evidence type="ECO:0000256" key="8">
    <source>
        <dbReference type="ARBA" id="ARBA00055771"/>
    </source>
</evidence>
<evidence type="ECO:0000259" key="9">
    <source>
        <dbReference type="PROSITE" id="PS51480"/>
    </source>
</evidence>
<dbReference type="InterPro" id="IPR036117">
    <property type="entry name" value="DhaL_dom_sf"/>
</dbReference>
<evidence type="ECO:0000256" key="1">
    <source>
        <dbReference type="ARBA" id="ARBA00001113"/>
    </source>
</evidence>
<reference evidence="10 11" key="1">
    <citation type="submission" date="2019-07" db="EMBL/GenBank/DDBJ databases">
        <title>Whole genome shotgun sequence of Oceanobacillus sojae NBRC 105379.</title>
        <authorList>
            <person name="Hosoyama A."/>
            <person name="Uohara A."/>
            <person name="Ohji S."/>
            <person name="Ichikawa N."/>
        </authorList>
    </citation>
    <scope>NUCLEOTIDE SEQUENCE [LARGE SCALE GENOMIC DNA]</scope>
    <source>
        <strain evidence="10 11">NBRC 105379</strain>
    </source>
</reference>
<keyword evidence="5 10" id="KW-0418">Kinase</keyword>